<dbReference type="SUPFAM" id="SSF55804">
    <property type="entry name" value="Phoshotransferase/anion transport protein"/>
    <property type="match status" value="1"/>
</dbReference>
<dbReference type="CDD" id="cd00211">
    <property type="entry name" value="PTS_IIA_fru"/>
    <property type="match status" value="1"/>
</dbReference>
<gene>
    <name evidence="6" type="ORF">RA086_13700</name>
</gene>
<feature type="domain" description="PRD" evidence="5">
    <location>
        <begin position="301"/>
        <end position="408"/>
    </location>
</feature>
<dbReference type="InterPro" id="IPR013011">
    <property type="entry name" value="PTS_EIIB_2"/>
</dbReference>
<evidence type="ECO:0000256" key="1">
    <source>
        <dbReference type="ARBA" id="ARBA00022679"/>
    </source>
</evidence>
<dbReference type="InterPro" id="IPR050661">
    <property type="entry name" value="BglG_antiterminators"/>
</dbReference>
<keyword evidence="1" id="KW-0808">Transferase</keyword>
<keyword evidence="7" id="KW-1185">Reference proteome</keyword>
<organism evidence="6 7">
    <name type="scientific">Lactiplantibacillus brownii</name>
    <dbReference type="NCBI Taxonomy" id="3069269"/>
    <lineage>
        <taxon>Bacteria</taxon>
        <taxon>Bacillati</taxon>
        <taxon>Bacillota</taxon>
        <taxon>Bacilli</taxon>
        <taxon>Lactobacillales</taxon>
        <taxon>Lactobacillaceae</taxon>
        <taxon>Lactiplantibacillus</taxon>
    </lineage>
</organism>
<name>A0ABU1ACI9_9LACO</name>
<dbReference type="CDD" id="cd05568">
    <property type="entry name" value="PTS_IIB_bgl_like"/>
    <property type="match status" value="1"/>
</dbReference>
<sequence length="705" mass="80161">MTIHFTDNEMKLLKILIEADGYQSINAIVRKMGFSKRSVYSFISNISNKCLEQHIEPPRNVYRQGYFLPDGTKRQLEGLKLLGENTAFHIGKLSSQERQVFDLLLLFLGDQVTTPMLVEWENVSKNTILNDLSQLKTDLKPYKIKVVANQTGHQLIGSELLIRNYMQVKLREHHHLLSVFLNKAKTIPALSELISLSLMLNDWIQTVEKGTNKTYSDDMVLFLESYYSLVLHRMMNNRILKFKTFLMNDVDRNEMEKSNEYNLAYSFIIQFGSELVEYTDECYYLESLLLEGQLNTQGRNDVKKDIVKVSNAIVENFKQISGVAFKDEKQLSRELYIHLLSTYYRVKYHHQYVDGMVAKIRDDYPDVYTYTKISIYPFEKLSEGKLTENEIALIAIYFGAQVVRESQESKSALIVCSSGIGTSRFLMAQLNKAFPDLKLSGPISKKQYQSMEKIKDSIVISTIPLGKLNRDVIKVDPILDENGLNYLQKQLSIHNVVNSKGQLNQIHSLLDVIADNADIKNISGLIVGLKEVLTFSIDPKPKFERGYQPMLSELVKPNTITFADSKNLSWETAIKLAAKPLLENKDIKDSYVTAMIESVKDNGPYINIGSKVALAHARPETGVNHLSMSVLKLNNSIDLVDSKHKIQLIFVLAAVDATAHLKALSELASLLSNKVTLQQLFETENGQEFMDVILRSEKHEISSGM</sequence>
<feature type="domain" description="PTS EIIA type-2" evidence="3">
    <location>
        <begin position="553"/>
        <end position="696"/>
    </location>
</feature>
<keyword evidence="6" id="KW-0813">Transport</keyword>
<dbReference type="Pfam" id="PF00874">
    <property type="entry name" value="PRD"/>
    <property type="match status" value="1"/>
</dbReference>
<dbReference type="InterPro" id="IPR011608">
    <property type="entry name" value="PRD"/>
</dbReference>
<reference evidence="6 7" key="1">
    <citation type="journal article" date="2023" name="Int. J. Syst. Evol. Microbiol.">
        <title>Lactiplantibacillus brownii sp. nov., a novel psychrotolerant species isolated from sauerkraut.</title>
        <authorList>
            <person name="Heng Y.C."/>
            <person name="Silvaraju S."/>
            <person name="Lee J.K.Y."/>
            <person name="Kittelmann S."/>
        </authorList>
    </citation>
    <scope>NUCLEOTIDE SEQUENCE [LARGE SCALE GENOMIC DNA]</scope>
    <source>
        <strain evidence="6 7">WILCCON 0030</strain>
    </source>
</reference>
<proteinExistence type="predicted"/>
<dbReference type="Gene3D" id="3.40.930.10">
    <property type="entry name" value="Mannitol-specific EII, Chain A"/>
    <property type="match status" value="1"/>
</dbReference>
<dbReference type="PROSITE" id="PS51372">
    <property type="entry name" value="PRD_2"/>
    <property type="match status" value="1"/>
</dbReference>
<dbReference type="PANTHER" id="PTHR30185">
    <property type="entry name" value="CRYPTIC BETA-GLUCOSIDE BGL OPERON ANTITERMINATOR"/>
    <property type="match status" value="1"/>
</dbReference>
<dbReference type="SUPFAM" id="SSF63520">
    <property type="entry name" value="PTS-regulatory domain, PRD"/>
    <property type="match status" value="1"/>
</dbReference>
<dbReference type="PROSITE" id="PS51094">
    <property type="entry name" value="PTS_EIIA_TYPE_2"/>
    <property type="match status" value="1"/>
</dbReference>
<dbReference type="RefSeq" id="WP_308704328.1">
    <property type="nucleotide sequence ID" value="NZ_JAVCWF010000001.1"/>
</dbReference>
<dbReference type="InterPro" id="IPR016152">
    <property type="entry name" value="PTrfase/Anion_transptr"/>
</dbReference>
<dbReference type="InterPro" id="IPR002178">
    <property type="entry name" value="PTS_EIIA_type-2_dom"/>
</dbReference>
<evidence type="ECO:0000313" key="6">
    <source>
        <dbReference type="EMBL" id="MDQ7938664.1"/>
    </source>
</evidence>
<keyword evidence="2" id="KW-0677">Repeat</keyword>
<dbReference type="SUPFAM" id="SSF52794">
    <property type="entry name" value="PTS system IIB component-like"/>
    <property type="match status" value="1"/>
</dbReference>
<dbReference type="Gene3D" id="1.10.1790.10">
    <property type="entry name" value="PRD domain"/>
    <property type="match status" value="1"/>
</dbReference>
<comment type="caution">
    <text evidence="6">The sequence shown here is derived from an EMBL/GenBank/DDBJ whole genome shotgun (WGS) entry which is preliminary data.</text>
</comment>
<evidence type="ECO:0000259" key="5">
    <source>
        <dbReference type="PROSITE" id="PS51372"/>
    </source>
</evidence>
<accession>A0ABU1ACI9</accession>
<dbReference type="EMBL" id="JAVCWF010000001">
    <property type="protein sequence ID" value="MDQ7938664.1"/>
    <property type="molecule type" value="Genomic_DNA"/>
</dbReference>
<dbReference type="Proteomes" id="UP001227831">
    <property type="component" value="Unassembled WGS sequence"/>
</dbReference>
<feature type="domain" description="PTS EIIB type-2" evidence="4">
    <location>
        <begin position="410"/>
        <end position="499"/>
    </location>
</feature>
<protein>
    <submittedName>
        <fullName evidence="6">PTS sugar transporter subunit IIA</fullName>
    </submittedName>
</protein>
<dbReference type="PANTHER" id="PTHR30185:SF13">
    <property type="entry name" value="LICABCH OPERON REGULATOR-RELATED"/>
    <property type="match status" value="1"/>
</dbReference>
<dbReference type="InterPro" id="IPR036095">
    <property type="entry name" value="PTS_EIIB-like_sf"/>
</dbReference>
<evidence type="ECO:0000259" key="4">
    <source>
        <dbReference type="PROSITE" id="PS51099"/>
    </source>
</evidence>
<dbReference type="Pfam" id="PF00359">
    <property type="entry name" value="PTS_EIIA_2"/>
    <property type="match status" value="1"/>
</dbReference>
<dbReference type="PROSITE" id="PS51099">
    <property type="entry name" value="PTS_EIIB_TYPE_2"/>
    <property type="match status" value="1"/>
</dbReference>
<evidence type="ECO:0000259" key="3">
    <source>
        <dbReference type="PROSITE" id="PS51094"/>
    </source>
</evidence>
<dbReference type="Gene3D" id="3.40.50.2300">
    <property type="match status" value="1"/>
</dbReference>
<dbReference type="InterPro" id="IPR036634">
    <property type="entry name" value="PRD_sf"/>
</dbReference>
<evidence type="ECO:0000313" key="7">
    <source>
        <dbReference type="Proteomes" id="UP001227831"/>
    </source>
</evidence>
<keyword evidence="6" id="KW-0762">Sugar transport</keyword>
<evidence type="ECO:0000256" key="2">
    <source>
        <dbReference type="ARBA" id="ARBA00022737"/>
    </source>
</evidence>